<keyword evidence="16" id="KW-0175">Coiled coil</keyword>
<evidence type="ECO:0000256" key="12">
    <source>
        <dbReference type="ARBA" id="ARBA00023315"/>
    </source>
</evidence>
<dbReference type="EMBL" id="MFGJ01000006">
    <property type="protein sequence ID" value="OGF32271.1"/>
    <property type="molecule type" value="Genomic_DNA"/>
</dbReference>
<evidence type="ECO:0000256" key="7">
    <source>
        <dbReference type="ARBA" id="ARBA00022694"/>
    </source>
</evidence>
<gene>
    <name evidence="18" type="ORF">A2478_03015</name>
</gene>
<dbReference type="PANTHER" id="PTHR11135:SF2">
    <property type="entry name" value="ELONGATOR COMPLEX PROTEIN 3"/>
    <property type="match status" value="1"/>
</dbReference>
<dbReference type="Pfam" id="PF04055">
    <property type="entry name" value="Radical_SAM"/>
    <property type="match status" value="1"/>
</dbReference>
<evidence type="ECO:0000256" key="11">
    <source>
        <dbReference type="ARBA" id="ARBA00023014"/>
    </source>
</evidence>
<dbReference type="InterPro" id="IPR034687">
    <property type="entry name" value="ELP3-like"/>
</dbReference>
<dbReference type="NCBIfam" id="TIGR01211">
    <property type="entry name" value="ELP3"/>
    <property type="match status" value="1"/>
</dbReference>
<dbReference type="GO" id="GO:0051539">
    <property type="term" value="F:4 iron, 4 sulfur cluster binding"/>
    <property type="evidence" value="ECO:0007669"/>
    <property type="project" value="UniProtKB-KW"/>
</dbReference>
<dbReference type="Gene3D" id="3.40.630.30">
    <property type="match status" value="1"/>
</dbReference>
<dbReference type="SFLD" id="SFLDS00029">
    <property type="entry name" value="Radical_SAM"/>
    <property type="match status" value="1"/>
</dbReference>
<organism evidence="18 19">
    <name type="scientific">Candidatus Falkowbacteria bacterium RIFOXYC2_FULL_36_12</name>
    <dbReference type="NCBI Taxonomy" id="1798002"/>
    <lineage>
        <taxon>Bacteria</taxon>
        <taxon>Candidatus Falkowiibacteriota</taxon>
    </lineage>
</organism>
<evidence type="ECO:0000256" key="6">
    <source>
        <dbReference type="ARBA" id="ARBA00022691"/>
    </source>
</evidence>
<keyword evidence="6" id="KW-0949">S-adenosyl-L-methionine</keyword>
<evidence type="ECO:0000313" key="18">
    <source>
        <dbReference type="EMBL" id="OGF32271.1"/>
    </source>
</evidence>
<dbReference type="GO" id="GO:0106261">
    <property type="term" value="F:tRNA uridine(34) acetyltransferase activity"/>
    <property type="evidence" value="ECO:0007669"/>
    <property type="project" value="UniProtKB-EC"/>
</dbReference>
<keyword evidence="10 15" id="KW-0408">Iron</keyword>
<accession>A0A1F5T1C8</accession>
<comment type="caution">
    <text evidence="18">The sequence shown here is derived from an EMBL/GenBank/DDBJ whole genome shotgun (WGS) entry which is preliminary data.</text>
</comment>
<keyword evidence="8 15" id="KW-0479">Metal-binding</keyword>
<dbReference type="EC" id="2.3.1.311" evidence="13"/>
<dbReference type="InterPro" id="IPR007197">
    <property type="entry name" value="rSAM"/>
</dbReference>
<dbReference type="SUPFAM" id="SSF102114">
    <property type="entry name" value="Radical SAM enzymes"/>
    <property type="match status" value="1"/>
</dbReference>
<feature type="binding site" evidence="15">
    <location>
        <position position="101"/>
    </location>
    <ligand>
        <name>[4Fe-4S] cluster</name>
        <dbReference type="ChEBI" id="CHEBI:49883"/>
        <note>4Fe-4S-S-AdoMet</note>
    </ligand>
</feature>
<evidence type="ECO:0000256" key="10">
    <source>
        <dbReference type="ARBA" id="ARBA00023004"/>
    </source>
</evidence>
<feature type="coiled-coil region" evidence="16">
    <location>
        <begin position="178"/>
        <end position="205"/>
    </location>
</feature>
<dbReference type="Proteomes" id="UP000179001">
    <property type="component" value="Unassembled WGS sequence"/>
</dbReference>
<keyword evidence="3" id="KW-0004">4Fe-4S</keyword>
<dbReference type="PIRSF" id="PIRSF005669">
    <property type="entry name" value="Hist_AcTrfase_ELP3"/>
    <property type="match status" value="1"/>
</dbReference>
<keyword evidence="9" id="KW-0694">RNA-binding</keyword>
<evidence type="ECO:0000256" key="8">
    <source>
        <dbReference type="ARBA" id="ARBA00022723"/>
    </source>
</evidence>
<comment type="catalytic activity">
    <reaction evidence="14">
        <text>uridine(34) in tRNA + acetyl-CoA + S-adenosyl-L-methionine + H2O = 5-(carboxymethyl)uridine(34) in tRNA + 5'-deoxyadenosine + L-methionine + CoA + 2 H(+)</text>
        <dbReference type="Rhea" id="RHEA:61020"/>
        <dbReference type="Rhea" id="RHEA-COMP:10407"/>
        <dbReference type="Rhea" id="RHEA-COMP:11727"/>
        <dbReference type="ChEBI" id="CHEBI:15377"/>
        <dbReference type="ChEBI" id="CHEBI:15378"/>
        <dbReference type="ChEBI" id="CHEBI:17319"/>
        <dbReference type="ChEBI" id="CHEBI:57287"/>
        <dbReference type="ChEBI" id="CHEBI:57288"/>
        <dbReference type="ChEBI" id="CHEBI:57844"/>
        <dbReference type="ChEBI" id="CHEBI:59789"/>
        <dbReference type="ChEBI" id="CHEBI:65315"/>
        <dbReference type="ChEBI" id="CHEBI:74882"/>
        <dbReference type="EC" id="2.3.1.311"/>
    </reaction>
    <physiologicalReaction direction="left-to-right" evidence="14">
        <dbReference type="Rhea" id="RHEA:61021"/>
    </physiologicalReaction>
</comment>
<evidence type="ECO:0000256" key="1">
    <source>
        <dbReference type="ARBA" id="ARBA00005217"/>
    </source>
</evidence>
<name>A0A1F5T1C8_9BACT</name>
<evidence type="ECO:0000256" key="9">
    <source>
        <dbReference type="ARBA" id="ARBA00022884"/>
    </source>
</evidence>
<dbReference type="PROSITE" id="PS51918">
    <property type="entry name" value="RADICAL_SAM"/>
    <property type="match status" value="1"/>
</dbReference>
<reference evidence="18 19" key="1">
    <citation type="journal article" date="2016" name="Nat. Commun.">
        <title>Thousands of microbial genomes shed light on interconnected biogeochemical processes in an aquifer system.</title>
        <authorList>
            <person name="Anantharaman K."/>
            <person name="Brown C.T."/>
            <person name="Hug L.A."/>
            <person name="Sharon I."/>
            <person name="Castelle C.J."/>
            <person name="Probst A.J."/>
            <person name="Thomas B.C."/>
            <person name="Singh A."/>
            <person name="Wilkins M.J."/>
            <person name="Karaoz U."/>
            <person name="Brodie E.L."/>
            <person name="Williams K.H."/>
            <person name="Hubbard S.S."/>
            <person name="Banfield J.F."/>
        </authorList>
    </citation>
    <scope>NUCLEOTIDE SEQUENCE [LARGE SCALE GENOMIC DNA]</scope>
</reference>
<evidence type="ECO:0000256" key="2">
    <source>
        <dbReference type="ARBA" id="ARBA00005494"/>
    </source>
</evidence>
<evidence type="ECO:0000256" key="16">
    <source>
        <dbReference type="SAM" id="Coils"/>
    </source>
</evidence>
<protein>
    <recommendedName>
        <fullName evidence="13">tRNA carboxymethyluridine synthase</fullName>
        <ecNumber evidence="13">2.3.1.311</ecNumber>
    </recommendedName>
</protein>
<comment type="similarity">
    <text evidence="2">Belongs to the ELP3 family.</text>
</comment>
<evidence type="ECO:0000256" key="15">
    <source>
        <dbReference type="PIRSR" id="PIRSR005669-1"/>
    </source>
</evidence>
<keyword evidence="5" id="KW-0808">Transferase</keyword>
<dbReference type="CDD" id="cd01335">
    <property type="entry name" value="Radical_SAM"/>
    <property type="match status" value="1"/>
</dbReference>
<dbReference type="GO" id="GO:0000049">
    <property type="term" value="F:tRNA binding"/>
    <property type="evidence" value="ECO:0007669"/>
    <property type="project" value="UniProtKB-KW"/>
</dbReference>
<evidence type="ECO:0000313" key="19">
    <source>
        <dbReference type="Proteomes" id="UP000179001"/>
    </source>
</evidence>
<feature type="binding site" evidence="15">
    <location>
        <position position="98"/>
    </location>
    <ligand>
        <name>[4Fe-4S] cluster</name>
        <dbReference type="ChEBI" id="CHEBI:49883"/>
        <note>4Fe-4S-S-AdoMet</note>
    </ligand>
</feature>
<comment type="pathway">
    <text evidence="1">tRNA modification.</text>
</comment>
<dbReference type="GO" id="GO:0046872">
    <property type="term" value="F:metal ion binding"/>
    <property type="evidence" value="ECO:0007669"/>
    <property type="project" value="UniProtKB-KW"/>
</dbReference>
<evidence type="ECO:0000256" key="4">
    <source>
        <dbReference type="ARBA" id="ARBA00022555"/>
    </source>
</evidence>
<keyword evidence="7" id="KW-0819">tRNA processing</keyword>
<dbReference type="GO" id="GO:0005737">
    <property type="term" value="C:cytoplasm"/>
    <property type="evidence" value="ECO:0007669"/>
    <property type="project" value="TreeGrafter"/>
</dbReference>
<dbReference type="Gene3D" id="3.80.30.20">
    <property type="entry name" value="tm_1862 like domain"/>
    <property type="match status" value="1"/>
</dbReference>
<dbReference type="SFLD" id="SFLDF00344">
    <property type="entry name" value="ELP3-like"/>
    <property type="match status" value="1"/>
</dbReference>
<keyword evidence="11 15" id="KW-0411">Iron-sulfur</keyword>
<evidence type="ECO:0000256" key="13">
    <source>
        <dbReference type="ARBA" id="ARBA00044771"/>
    </source>
</evidence>
<keyword evidence="12" id="KW-0012">Acyltransferase</keyword>
<dbReference type="SUPFAM" id="SSF55729">
    <property type="entry name" value="Acyl-CoA N-acyltransferases (Nat)"/>
    <property type="match status" value="1"/>
</dbReference>
<dbReference type="SMART" id="SM00729">
    <property type="entry name" value="Elp3"/>
    <property type="match status" value="1"/>
</dbReference>
<dbReference type="InterPro" id="IPR023404">
    <property type="entry name" value="rSAM_horseshoe"/>
</dbReference>
<proteinExistence type="inferred from homology"/>
<comment type="cofactor">
    <cofactor evidence="15">
        <name>[4Fe-4S] cluster</name>
        <dbReference type="ChEBI" id="CHEBI:49883"/>
    </cofactor>
    <text evidence="15">Binds 1 [4Fe-4S] cluster. The cluster is coordinated with 3 cysteines and an exchangeable S-adenosyl-L-methionine.</text>
</comment>
<dbReference type="GO" id="GO:0033588">
    <property type="term" value="C:elongator holoenzyme complex"/>
    <property type="evidence" value="ECO:0007669"/>
    <property type="project" value="TreeGrafter"/>
</dbReference>
<evidence type="ECO:0000259" key="17">
    <source>
        <dbReference type="PROSITE" id="PS51918"/>
    </source>
</evidence>
<evidence type="ECO:0000256" key="3">
    <source>
        <dbReference type="ARBA" id="ARBA00022485"/>
    </source>
</evidence>
<feature type="binding site" evidence="15">
    <location>
        <position position="94"/>
    </location>
    <ligand>
        <name>[4Fe-4S] cluster</name>
        <dbReference type="ChEBI" id="CHEBI:49883"/>
        <note>4Fe-4S-S-AdoMet</note>
    </ligand>
</feature>
<dbReference type="GO" id="GO:0002926">
    <property type="term" value="P:tRNA wobble base 5-methoxycarbonylmethyl-2-thiouridinylation"/>
    <property type="evidence" value="ECO:0007669"/>
    <property type="project" value="TreeGrafter"/>
</dbReference>
<dbReference type="PANTHER" id="PTHR11135">
    <property type="entry name" value="HISTONE ACETYLTRANSFERASE-RELATED"/>
    <property type="match status" value="1"/>
</dbReference>
<dbReference type="STRING" id="1798002.A2478_03015"/>
<sequence>MQKTTVNINEQIIKILLSAKILNQNRLKKVKNRMANNYKVGIVSNAELLYTYKHLLKKKKISAKPEIEHLLKKRAIRTLSGVAPVAVLTKHYKCPGNCAFCPNEKDMPKSYLSNEPAVMRAILTKFNPYDQVKYRLRALEEHGHQTDKIELIIMGGTFSFLPKQYQTWFIRRCFDACNKKTSQSLAQAQKTNERAKHRIIGLTLETRPDYINQKELIRFRQLGCTKIEIGVQAIDNKILELNQRGDTVEQIVKATKLMKQAGFKVAYHMMPNLPGSTPTKDFKMFEKLFSDENFQPDMLKIYPTVVTAGTKIYTWWKKGKFKPYSNKQLITLLIKIKKIIPNYVRIIRLIRDIPEQSILAGNKVSNLRQTLKTQLDEQGVECQCIRCREARENITGISKAKLFIVKYPASEGTEYFLHYSSPNKKILYAFLRLRLDQKFKHFIPELQDCALIREVHTYGKLISLGSKEKAVQHMGFGKKLLLEAEKIAKKNNFDKIAVISGIGVRSYYKKNYYKLKGTYMIKTLKK</sequence>
<evidence type="ECO:0000256" key="5">
    <source>
        <dbReference type="ARBA" id="ARBA00022679"/>
    </source>
</evidence>
<dbReference type="InterPro" id="IPR016181">
    <property type="entry name" value="Acyl_CoA_acyltransferase"/>
</dbReference>
<dbReference type="SFLD" id="SFLDG01086">
    <property type="entry name" value="elongater_protein-like"/>
    <property type="match status" value="1"/>
</dbReference>
<dbReference type="InterPro" id="IPR032432">
    <property type="entry name" value="Radical_SAM_C"/>
</dbReference>
<evidence type="ECO:0000256" key="14">
    <source>
        <dbReference type="ARBA" id="ARBA00047372"/>
    </source>
</evidence>
<keyword evidence="4" id="KW-0820">tRNA-binding</keyword>
<dbReference type="InterPro" id="IPR039661">
    <property type="entry name" value="ELP3"/>
</dbReference>
<feature type="domain" description="Radical SAM core" evidence="17">
    <location>
        <begin position="80"/>
        <end position="342"/>
    </location>
</feature>
<dbReference type="InterPro" id="IPR058240">
    <property type="entry name" value="rSAM_sf"/>
</dbReference>
<dbReference type="Pfam" id="PF16199">
    <property type="entry name" value="Radical_SAM_C"/>
    <property type="match status" value="1"/>
</dbReference>
<dbReference type="InterPro" id="IPR006638">
    <property type="entry name" value="Elp3/MiaA/NifB-like_rSAM"/>
</dbReference>
<dbReference type="AlphaFoldDB" id="A0A1F5T1C8"/>